<evidence type="ECO:0000313" key="3">
    <source>
        <dbReference type="Proteomes" id="UP001607157"/>
    </source>
</evidence>
<protein>
    <submittedName>
        <fullName evidence="2">Photosynthetic complex assembly protein PuhC</fullName>
    </submittedName>
</protein>
<dbReference type="EMBL" id="JBIHMM010000001">
    <property type="protein sequence ID" value="MFH0252415.1"/>
    <property type="molecule type" value="Genomic_DNA"/>
</dbReference>
<name>A0ABW7I4F4_9RHOB</name>
<sequence>MTVTDIRSTERRTPRMKAAPERELVPRIMVIAMFSLMGLTLSLAAYAQLSGAHKSGLLVEAPIAAEREIRLVGTREGAVTVLDAQGRTIAQSSDEKAGFIGVVWRVLARHRLTAGLPDTAPVRVIRRENGNIAVQDTTTDWSIELIGYGADNVAAFARLVD</sequence>
<comment type="caution">
    <text evidence="2">The sequence shown here is derived from an EMBL/GenBank/DDBJ whole genome shotgun (WGS) entry which is preliminary data.</text>
</comment>
<evidence type="ECO:0000313" key="2">
    <source>
        <dbReference type="EMBL" id="MFH0252415.1"/>
    </source>
</evidence>
<feature type="transmembrane region" description="Helical" evidence="1">
    <location>
        <begin position="24"/>
        <end position="47"/>
    </location>
</feature>
<keyword evidence="1" id="KW-1133">Transmembrane helix</keyword>
<evidence type="ECO:0000256" key="1">
    <source>
        <dbReference type="SAM" id="Phobius"/>
    </source>
</evidence>
<keyword evidence="1" id="KW-0472">Membrane</keyword>
<dbReference type="RefSeq" id="WP_377169668.1">
    <property type="nucleotide sequence ID" value="NZ_JBHTJC010000001.1"/>
</dbReference>
<proteinExistence type="predicted"/>
<keyword evidence="3" id="KW-1185">Reference proteome</keyword>
<dbReference type="Proteomes" id="UP001607157">
    <property type="component" value="Unassembled WGS sequence"/>
</dbReference>
<keyword evidence="1" id="KW-0812">Transmembrane</keyword>
<dbReference type="InterPro" id="IPR017495">
    <property type="entry name" value="PuhC"/>
</dbReference>
<dbReference type="NCBIfam" id="TIGR03054">
    <property type="entry name" value="photo_alph_chp1"/>
    <property type="match status" value="1"/>
</dbReference>
<gene>
    <name evidence="2" type="primary">puhC</name>
    <name evidence="2" type="ORF">ACGRVM_00790</name>
</gene>
<organism evidence="2 3">
    <name type="scientific">Roseovarius aquimarinus</name>
    <dbReference type="NCBI Taxonomy" id="1229156"/>
    <lineage>
        <taxon>Bacteria</taxon>
        <taxon>Pseudomonadati</taxon>
        <taxon>Pseudomonadota</taxon>
        <taxon>Alphaproteobacteria</taxon>
        <taxon>Rhodobacterales</taxon>
        <taxon>Roseobacteraceae</taxon>
        <taxon>Roseovarius</taxon>
    </lineage>
</organism>
<reference evidence="2 3" key="1">
    <citation type="submission" date="2024-10" db="EMBL/GenBank/DDBJ databases">
        <authorList>
            <person name="Yang X.-N."/>
        </authorList>
    </citation>
    <scope>NUCLEOTIDE SEQUENCE [LARGE SCALE GENOMIC DNA]</scope>
    <source>
        <strain evidence="2 3">CAU 1059</strain>
    </source>
</reference>
<accession>A0ABW7I4F4</accession>